<dbReference type="SUPFAM" id="SSF51735">
    <property type="entry name" value="NAD(P)-binding Rossmann-fold domains"/>
    <property type="match status" value="1"/>
</dbReference>
<proteinExistence type="inferred from homology"/>
<name>A0A0G1MDL7_9BACT</name>
<evidence type="ECO:0000313" key="3">
    <source>
        <dbReference type="EMBL" id="KKU06152.1"/>
    </source>
</evidence>
<evidence type="ECO:0000313" key="4">
    <source>
        <dbReference type="Proteomes" id="UP000033999"/>
    </source>
</evidence>
<evidence type="ECO:0000259" key="2">
    <source>
        <dbReference type="Pfam" id="PF01370"/>
    </source>
</evidence>
<dbReference type="Gene3D" id="3.40.50.720">
    <property type="entry name" value="NAD(P)-binding Rossmann-like Domain"/>
    <property type="match status" value="1"/>
</dbReference>
<dbReference type="InterPro" id="IPR036291">
    <property type="entry name" value="NAD(P)-bd_dom_sf"/>
</dbReference>
<comment type="similarity">
    <text evidence="1">Belongs to the NAD(P)-dependent epimerase/dehydratase family.</text>
</comment>
<gene>
    <name evidence="3" type="ORF">UX10_C0038G0001</name>
</gene>
<organism evidence="3 4">
    <name type="scientific">Candidatus Magasanikbacteria bacterium GW2011_GWA2_45_39</name>
    <dbReference type="NCBI Taxonomy" id="1619041"/>
    <lineage>
        <taxon>Bacteria</taxon>
        <taxon>Candidatus Magasanikiibacteriota</taxon>
    </lineage>
</organism>
<dbReference type="AlphaFoldDB" id="A0A0G1MDL7"/>
<comment type="caution">
    <text evidence="3">The sequence shown here is derived from an EMBL/GenBank/DDBJ whole genome shotgun (WGS) entry which is preliminary data.</text>
</comment>
<dbReference type="EMBL" id="LCKX01000038">
    <property type="protein sequence ID" value="KKU06152.1"/>
    <property type="molecule type" value="Genomic_DNA"/>
</dbReference>
<dbReference type="Pfam" id="PF01370">
    <property type="entry name" value="Epimerase"/>
    <property type="match status" value="1"/>
</dbReference>
<accession>A0A0G1MDL7</accession>
<dbReference type="Proteomes" id="UP000033999">
    <property type="component" value="Unassembled WGS sequence"/>
</dbReference>
<dbReference type="PANTHER" id="PTHR43000">
    <property type="entry name" value="DTDP-D-GLUCOSE 4,6-DEHYDRATASE-RELATED"/>
    <property type="match status" value="1"/>
</dbReference>
<dbReference type="InterPro" id="IPR001509">
    <property type="entry name" value="Epimerase_deHydtase"/>
</dbReference>
<protein>
    <submittedName>
        <fullName evidence="3">NAD-dependent epimerase/dehydratase</fullName>
    </submittedName>
</protein>
<sequence length="176" mass="19722">MAVVRGDIRHFNILKRSIPGHDVVIHLAGQVAVTTSVANPREDFEINALGTFNVLEAIRLFSPDSILLFASTNKVYGGMEQIKIIKGNNRYKYRDLPDGIPETQNLDFHSPYGCSKGAADQYIRDYHRIYGLKTVVFRQSCIYGHMQLGIEDQGWVSWFTIAAVLGKPITVYGDGM</sequence>
<evidence type="ECO:0000256" key="1">
    <source>
        <dbReference type="ARBA" id="ARBA00007637"/>
    </source>
</evidence>
<reference evidence="3 4" key="1">
    <citation type="journal article" date="2015" name="Nature">
        <title>rRNA introns, odd ribosomes, and small enigmatic genomes across a large radiation of phyla.</title>
        <authorList>
            <person name="Brown C.T."/>
            <person name="Hug L.A."/>
            <person name="Thomas B.C."/>
            <person name="Sharon I."/>
            <person name="Castelle C.J."/>
            <person name="Singh A."/>
            <person name="Wilkins M.J."/>
            <person name="Williams K.H."/>
            <person name="Banfield J.F."/>
        </authorList>
    </citation>
    <scope>NUCLEOTIDE SEQUENCE [LARGE SCALE GENOMIC DNA]</scope>
</reference>
<feature type="non-terminal residue" evidence="3">
    <location>
        <position position="176"/>
    </location>
</feature>
<feature type="domain" description="NAD-dependent epimerase/dehydratase" evidence="2">
    <location>
        <begin position="3"/>
        <end position="175"/>
    </location>
</feature>